<organism evidence="1 2">
    <name type="scientific">Botrimarina hoheduenensis</name>
    <dbReference type="NCBI Taxonomy" id="2528000"/>
    <lineage>
        <taxon>Bacteria</taxon>
        <taxon>Pseudomonadati</taxon>
        <taxon>Planctomycetota</taxon>
        <taxon>Planctomycetia</taxon>
        <taxon>Pirellulales</taxon>
        <taxon>Lacipirellulaceae</taxon>
        <taxon>Botrimarina</taxon>
    </lineage>
</organism>
<keyword evidence="2" id="KW-1185">Reference proteome</keyword>
<proteinExistence type="predicted"/>
<gene>
    <name evidence="1" type="ORF">Pla111_34640</name>
</gene>
<comment type="caution">
    <text evidence="1">The sequence shown here is derived from an EMBL/GenBank/DDBJ whole genome shotgun (WGS) entry which is preliminary data.</text>
</comment>
<reference evidence="1 2" key="1">
    <citation type="submission" date="2019-02" db="EMBL/GenBank/DDBJ databases">
        <title>Deep-cultivation of Planctomycetes and their phenomic and genomic characterization uncovers novel biology.</title>
        <authorList>
            <person name="Wiegand S."/>
            <person name="Jogler M."/>
            <person name="Boedeker C."/>
            <person name="Pinto D."/>
            <person name="Vollmers J."/>
            <person name="Rivas-Marin E."/>
            <person name="Kohn T."/>
            <person name="Peeters S.H."/>
            <person name="Heuer A."/>
            <person name="Rast P."/>
            <person name="Oberbeckmann S."/>
            <person name="Bunk B."/>
            <person name="Jeske O."/>
            <person name="Meyerdierks A."/>
            <person name="Storesund J.E."/>
            <person name="Kallscheuer N."/>
            <person name="Luecker S."/>
            <person name="Lage O.M."/>
            <person name="Pohl T."/>
            <person name="Merkel B.J."/>
            <person name="Hornburger P."/>
            <person name="Mueller R.-W."/>
            <person name="Bruemmer F."/>
            <person name="Labrenz M."/>
            <person name="Spormann A.M."/>
            <person name="Op Den Camp H."/>
            <person name="Overmann J."/>
            <person name="Amann R."/>
            <person name="Jetten M.S.M."/>
            <person name="Mascher T."/>
            <person name="Medema M.H."/>
            <person name="Devos D.P."/>
            <person name="Kaster A.-K."/>
            <person name="Ovreas L."/>
            <person name="Rohde M."/>
            <person name="Galperin M.Y."/>
            <person name="Jogler C."/>
        </authorList>
    </citation>
    <scope>NUCLEOTIDE SEQUENCE [LARGE SCALE GENOMIC DNA]</scope>
    <source>
        <strain evidence="1 2">Pla111</strain>
    </source>
</reference>
<evidence type="ECO:0000313" key="1">
    <source>
        <dbReference type="EMBL" id="TWT40091.1"/>
    </source>
</evidence>
<protein>
    <submittedName>
        <fullName evidence="1">Uncharacterized protein</fullName>
    </submittedName>
</protein>
<name>A0A5C5VQK8_9BACT</name>
<evidence type="ECO:0000313" key="2">
    <source>
        <dbReference type="Proteomes" id="UP000318995"/>
    </source>
</evidence>
<sequence length="93" mass="10529">MDSISDAVVYAVAYLHCREAREGILDDDESALEHVMAYLSHATTDEENALAAAAERALLEEQSLERPSRAMIEFLSKWMEAMLGRDWDGNRRL</sequence>
<dbReference type="RefSeq" id="WP_146575651.1">
    <property type="nucleotide sequence ID" value="NZ_SJPH01000015.1"/>
</dbReference>
<accession>A0A5C5VQK8</accession>
<dbReference type="AlphaFoldDB" id="A0A5C5VQK8"/>
<dbReference type="EMBL" id="SJPH01000015">
    <property type="protein sequence ID" value="TWT40091.1"/>
    <property type="molecule type" value="Genomic_DNA"/>
</dbReference>
<dbReference type="OrthoDB" id="291452at2"/>
<dbReference type="Proteomes" id="UP000318995">
    <property type="component" value="Unassembled WGS sequence"/>
</dbReference>